<sequence length="64" mass="6795">MNSIGSAAGGDTSAMVVGELNDIANASTNNSFKDLHGMREQCYFNFPDHDGLAVRGHRLGQLGE</sequence>
<dbReference type="AlphaFoldDB" id="A0A1I7VG76"/>
<accession>A0A1I7VG76</accession>
<proteinExistence type="predicted"/>
<evidence type="ECO:0000313" key="2">
    <source>
        <dbReference type="WBParaSite" id="EN70_2210"/>
    </source>
</evidence>
<reference evidence="1" key="1">
    <citation type="submission" date="2012-04" db="EMBL/GenBank/DDBJ databases">
        <title>The Genome Sequence of Loa loa.</title>
        <authorList>
            <consortium name="The Broad Institute Genome Sequencing Platform"/>
            <consortium name="Broad Institute Genome Sequencing Center for Infectious Disease"/>
            <person name="Nutman T.B."/>
            <person name="Fink D.L."/>
            <person name="Russ C."/>
            <person name="Young S."/>
            <person name="Zeng Q."/>
            <person name="Gargeya S."/>
            <person name="Alvarado L."/>
            <person name="Berlin A."/>
            <person name="Chapman S.B."/>
            <person name="Chen Z."/>
            <person name="Freedman E."/>
            <person name="Gellesch M."/>
            <person name="Goldberg J."/>
            <person name="Griggs A."/>
            <person name="Gujja S."/>
            <person name="Heilman E.R."/>
            <person name="Heiman D."/>
            <person name="Howarth C."/>
            <person name="Mehta T."/>
            <person name="Neiman D."/>
            <person name="Pearson M."/>
            <person name="Roberts A."/>
            <person name="Saif S."/>
            <person name="Shea T."/>
            <person name="Shenoy N."/>
            <person name="Sisk P."/>
            <person name="Stolte C."/>
            <person name="Sykes S."/>
            <person name="White J."/>
            <person name="Yandava C."/>
            <person name="Haas B."/>
            <person name="Henn M.R."/>
            <person name="Nusbaum C."/>
            <person name="Birren B."/>
        </authorList>
    </citation>
    <scope>NUCLEOTIDE SEQUENCE [LARGE SCALE GENOMIC DNA]</scope>
</reference>
<name>A0A1I7VG76_LOALO</name>
<dbReference type="Proteomes" id="UP000095285">
    <property type="component" value="Unassembled WGS sequence"/>
</dbReference>
<reference evidence="2" key="2">
    <citation type="submission" date="2016-11" db="UniProtKB">
        <authorList>
            <consortium name="WormBaseParasite"/>
        </authorList>
    </citation>
    <scope>IDENTIFICATION</scope>
</reference>
<evidence type="ECO:0000313" key="1">
    <source>
        <dbReference type="Proteomes" id="UP000095285"/>
    </source>
</evidence>
<protein>
    <submittedName>
        <fullName evidence="2">Uncharacterized protein</fullName>
    </submittedName>
</protein>
<organism evidence="1 2">
    <name type="scientific">Loa loa</name>
    <name type="common">Eye worm</name>
    <name type="synonym">Filaria loa</name>
    <dbReference type="NCBI Taxonomy" id="7209"/>
    <lineage>
        <taxon>Eukaryota</taxon>
        <taxon>Metazoa</taxon>
        <taxon>Ecdysozoa</taxon>
        <taxon>Nematoda</taxon>
        <taxon>Chromadorea</taxon>
        <taxon>Rhabditida</taxon>
        <taxon>Spirurina</taxon>
        <taxon>Spiruromorpha</taxon>
        <taxon>Filarioidea</taxon>
        <taxon>Onchocercidae</taxon>
        <taxon>Loa</taxon>
    </lineage>
</organism>
<dbReference type="WBParaSite" id="EN70_2210">
    <property type="protein sequence ID" value="EN70_2210"/>
    <property type="gene ID" value="EN70_2210"/>
</dbReference>
<keyword evidence="1" id="KW-1185">Reference proteome</keyword>